<comment type="caution">
    <text evidence="1">The sequence shown here is derived from an EMBL/GenBank/DDBJ whole genome shotgun (WGS) entry which is preliminary data.</text>
</comment>
<dbReference type="EMBL" id="JAACNH010000008">
    <property type="protein sequence ID" value="KAG8434468.1"/>
    <property type="molecule type" value="Genomic_DNA"/>
</dbReference>
<accession>A0A8T2ITX3</accession>
<keyword evidence="2" id="KW-1185">Reference proteome</keyword>
<evidence type="ECO:0000313" key="2">
    <source>
        <dbReference type="Proteomes" id="UP000812440"/>
    </source>
</evidence>
<dbReference type="Proteomes" id="UP000812440">
    <property type="component" value="Chromosome 7"/>
</dbReference>
<proteinExistence type="predicted"/>
<protein>
    <submittedName>
        <fullName evidence="1">Uncharacterized protein</fullName>
    </submittedName>
</protein>
<gene>
    <name evidence="1" type="ORF">GDO86_012735</name>
</gene>
<name>A0A8T2ITX3_9PIPI</name>
<dbReference type="AlphaFoldDB" id="A0A8T2ITX3"/>
<sequence>MNKLPQGSLYCNTCVPAVVYISQTNGLGEKLKYLHFPCLAYTIPFPIIYRIKYCITNQKCILSCKLNHFLNKWLYRPSHLSTLNYREISFK</sequence>
<evidence type="ECO:0000313" key="1">
    <source>
        <dbReference type="EMBL" id="KAG8434468.1"/>
    </source>
</evidence>
<organism evidence="1 2">
    <name type="scientific">Hymenochirus boettgeri</name>
    <name type="common">Congo dwarf clawed frog</name>
    <dbReference type="NCBI Taxonomy" id="247094"/>
    <lineage>
        <taxon>Eukaryota</taxon>
        <taxon>Metazoa</taxon>
        <taxon>Chordata</taxon>
        <taxon>Craniata</taxon>
        <taxon>Vertebrata</taxon>
        <taxon>Euteleostomi</taxon>
        <taxon>Amphibia</taxon>
        <taxon>Batrachia</taxon>
        <taxon>Anura</taxon>
        <taxon>Pipoidea</taxon>
        <taxon>Pipidae</taxon>
        <taxon>Pipinae</taxon>
        <taxon>Hymenochirus</taxon>
    </lineage>
</organism>
<reference evidence="1" key="1">
    <citation type="thesis" date="2020" institute="ProQuest LLC" country="789 East Eisenhower Parkway, Ann Arbor, MI, USA">
        <title>Comparative Genomics and Chromosome Evolution.</title>
        <authorList>
            <person name="Mudd A.B."/>
        </authorList>
    </citation>
    <scope>NUCLEOTIDE SEQUENCE</scope>
    <source>
        <strain evidence="1">Female2</strain>
        <tissue evidence="1">Blood</tissue>
    </source>
</reference>